<keyword evidence="4" id="KW-0732">Signal</keyword>
<dbReference type="EMBL" id="JBHSSD010000040">
    <property type="protein sequence ID" value="MFC6164835.1"/>
    <property type="molecule type" value="Genomic_DNA"/>
</dbReference>
<evidence type="ECO:0000256" key="1">
    <source>
        <dbReference type="ARBA" id="ARBA00004196"/>
    </source>
</evidence>
<keyword evidence="7" id="KW-1185">Reference proteome</keyword>
<dbReference type="Gene3D" id="3.40.190.10">
    <property type="entry name" value="Periplasmic binding protein-like II"/>
    <property type="match status" value="1"/>
</dbReference>
<dbReference type="Gene3D" id="3.90.76.10">
    <property type="entry name" value="Dipeptide-binding Protein, Domain 1"/>
    <property type="match status" value="1"/>
</dbReference>
<evidence type="ECO:0000256" key="3">
    <source>
        <dbReference type="ARBA" id="ARBA00022448"/>
    </source>
</evidence>
<dbReference type="InterPro" id="IPR039424">
    <property type="entry name" value="SBP_5"/>
</dbReference>
<dbReference type="PANTHER" id="PTHR30290:SF10">
    <property type="entry name" value="PERIPLASMIC OLIGOPEPTIDE-BINDING PROTEIN-RELATED"/>
    <property type="match status" value="1"/>
</dbReference>
<dbReference type="InterPro" id="IPR030678">
    <property type="entry name" value="Peptide/Ni-bd"/>
</dbReference>
<comment type="caution">
    <text evidence="6">The sequence shown here is derived from an EMBL/GenBank/DDBJ whole genome shotgun (WGS) entry which is preliminary data.</text>
</comment>
<proteinExistence type="inferred from homology"/>
<evidence type="ECO:0000259" key="5">
    <source>
        <dbReference type="Pfam" id="PF00496"/>
    </source>
</evidence>
<dbReference type="RefSeq" id="WP_137639576.1">
    <property type="nucleotide sequence ID" value="NZ_BJDK01000007.1"/>
</dbReference>
<evidence type="ECO:0000256" key="4">
    <source>
        <dbReference type="ARBA" id="ARBA00022729"/>
    </source>
</evidence>
<name>A0ABW1R5E6_9LACO</name>
<evidence type="ECO:0000313" key="7">
    <source>
        <dbReference type="Proteomes" id="UP001596253"/>
    </source>
</evidence>
<protein>
    <submittedName>
        <fullName evidence="6">Peptide ABC transporter substrate-binding protein</fullName>
    </submittedName>
</protein>
<dbReference type="InterPro" id="IPR000914">
    <property type="entry name" value="SBP_5_dom"/>
</dbReference>
<evidence type="ECO:0000256" key="2">
    <source>
        <dbReference type="ARBA" id="ARBA00005695"/>
    </source>
</evidence>
<comment type="similarity">
    <text evidence="2">Belongs to the bacterial solute-binding protein 5 family.</text>
</comment>
<reference evidence="7" key="1">
    <citation type="journal article" date="2019" name="Int. J. Syst. Evol. Microbiol.">
        <title>The Global Catalogue of Microorganisms (GCM) 10K type strain sequencing project: providing services to taxonomists for standard genome sequencing and annotation.</title>
        <authorList>
            <consortium name="The Broad Institute Genomics Platform"/>
            <consortium name="The Broad Institute Genome Sequencing Center for Infectious Disease"/>
            <person name="Wu L."/>
            <person name="Ma J."/>
        </authorList>
    </citation>
    <scope>NUCLEOTIDE SEQUENCE [LARGE SCALE GENOMIC DNA]</scope>
    <source>
        <strain evidence="7">CCM 8932</strain>
    </source>
</reference>
<accession>A0ABW1R5E6</accession>
<sequence length="547" mass="60075">MSLFTHKKSLLLIGGIIIIGGIAFTVNAQSKPTKTAVAQRLNLYEATALTTLDVSKSTDGVSNAQLSQVNEGLYRLDKNSQPVNALAKKTTITNGGKTYLIDLHKNGHWSNGQAVTAHDFVYAWKRTVTPKTKSEFTYRFTNIKNANAIIAGKKAPSTLGVQATGKYQLKITLSKPAAYFKKSLASTIFYPLNQTAVKKYGNKYGTSAKTTVFNGPFVLTGWTGTNDHWTLKKNPRYRDKKVVKLNQINYQVLKSGTTAYNLYQANKLDMVTLTGEQNIQNQHNQDLKTLSAGRVGFIQYNQKDKVAANQALRTAISLAINRQQLANKVLENGSIAAKSFGVYDMLKQPKTGTDFIDDATVKNTATTNLPLAKKDYQTALKQLKQSHLDLTITCGDDDTSHQVAEFLQGQLTSHLAGLKVTIKAMPFTAMLGKVSHGEFQLNLTSWGMDFADPSQALTILTSKSNSNMGHYQSKPYDQAMAAAEGTDAMTPTTRYQDLVKAAKTAMTDQAVTPLYEGRSHVLVKSRVKGVVYNKFSGDMNFRAAYVK</sequence>
<dbReference type="PANTHER" id="PTHR30290">
    <property type="entry name" value="PERIPLASMIC BINDING COMPONENT OF ABC TRANSPORTER"/>
    <property type="match status" value="1"/>
</dbReference>
<comment type="subcellular location">
    <subcellularLocation>
        <location evidence="1">Cell envelope</location>
    </subcellularLocation>
</comment>
<organism evidence="6 7">
    <name type="scientific">Lactiplantibacillus dongliensis</name>
    <dbReference type="NCBI Taxonomy" id="2559919"/>
    <lineage>
        <taxon>Bacteria</taxon>
        <taxon>Bacillati</taxon>
        <taxon>Bacillota</taxon>
        <taxon>Bacilli</taxon>
        <taxon>Lactobacillales</taxon>
        <taxon>Lactobacillaceae</taxon>
        <taxon>Lactiplantibacillus</taxon>
    </lineage>
</organism>
<keyword evidence="3" id="KW-0813">Transport</keyword>
<dbReference type="PIRSF" id="PIRSF002741">
    <property type="entry name" value="MppA"/>
    <property type="match status" value="1"/>
</dbReference>
<dbReference type="CDD" id="cd08504">
    <property type="entry name" value="PBP2_OppA"/>
    <property type="match status" value="1"/>
</dbReference>
<feature type="domain" description="Solute-binding protein family 5" evidence="5">
    <location>
        <begin position="82"/>
        <end position="467"/>
    </location>
</feature>
<dbReference type="SUPFAM" id="SSF53850">
    <property type="entry name" value="Periplasmic binding protein-like II"/>
    <property type="match status" value="1"/>
</dbReference>
<dbReference type="Pfam" id="PF00496">
    <property type="entry name" value="SBP_bac_5"/>
    <property type="match status" value="1"/>
</dbReference>
<gene>
    <name evidence="6" type="ORF">ACFP3T_09165</name>
</gene>
<evidence type="ECO:0000313" key="6">
    <source>
        <dbReference type="EMBL" id="MFC6164835.1"/>
    </source>
</evidence>
<dbReference type="Gene3D" id="3.10.105.10">
    <property type="entry name" value="Dipeptide-binding Protein, Domain 3"/>
    <property type="match status" value="1"/>
</dbReference>
<dbReference type="Proteomes" id="UP001596253">
    <property type="component" value="Unassembled WGS sequence"/>
</dbReference>